<gene>
    <name evidence="1" type="ORF">GSMUA_306070.1</name>
</gene>
<evidence type="ECO:0000313" key="1">
    <source>
        <dbReference type="EMBL" id="CAG1852381.1"/>
    </source>
</evidence>
<sequence length="53" mass="6216">MRGPLNLYNIHKFRFIVNISLDVECTYTTKTYILIKICPKSFSFPLPQPNLNI</sequence>
<name>A0A8D7AQE2_MUSAM</name>
<protein>
    <submittedName>
        <fullName evidence="1">(wild Malaysian banana) hypothetical protein</fullName>
    </submittedName>
</protein>
<dbReference type="EMBL" id="HG996476">
    <property type="protein sequence ID" value="CAG1852381.1"/>
    <property type="molecule type" value="Genomic_DNA"/>
</dbReference>
<reference evidence="1" key="1">
    <citation type="submission" date="2021-03" db="EMBL/GenBank/DDBJ databases">
        <authorList>
            <consortium name="Genoscope - CEA"/>
            <person name="William W."/>
        </authorList>
    </citation>
    <scope>NUCLEOTIDE SEQUENCE</scope>
    <source>
        <strain evidence="1">Doubled-haploid Pahang</strain>
    </source>
</reference>
<proteinExistence type="predicted"/>
<dbReference type="AlphaFoldDB" id="A0A8D7AQE2"/>
<accession>A0A8D7AQE2</accession>
<organism evidence="1">
    <name type="scientific">Musa acuminata subsp. malaccensis</name>
    <name type="common">Wild banana</name>
    <name type="synonym">Musa malaccensis</name>
    <dbReference type="NCBI Taxonomy" id="214687"/>
    <lineage>
        <taxon>Eukaryota</taxon>
        <taxon>Viridiplantae</taxon>
        <taxon>Streptophyta</taxon>
        <taxon>Embryophyta</taxon>
        <taxon>Tracheophyta</taxon>
        <taxon>Spermatophyta</taxon>
        <taxon>Magnoliopsida</taxon>
        <taxon>Liliopsida</taxon>
        <taxon>Zingiberales</taxon>
        <taxon>Musaceae</taxon>
        <taxon>Musa</taxon>
    </lineage>
</organism>